<organism evidence="2 3">
    <name type="scientific">Pseudoduganella namucuonensis</name>
    <dbReference type="NCBI Taxonomy" id="1035707"/>
    <lineage>
        <taxon>Bacteria</taxon>
        <taxon>Pseudomonadati</taxon>
        <taxon>Pseudomonadota</taxon>
        <taxon>Betaproteobacteria</taxon>
        <taxon>Burkholderiales</taxon>
        <taxon>Oxalobacteraceae</taxon>
        <taxon>Telluria group</taxon>
        <taxon>Pseudoduganella</taxon>
    </lineage>
</organism>
<accession>A0A1I7LXM7</accession>
<dbReference type="RefSeq" id="WP_093559903.1">
    <property type="nucleotide sequence ID" value="NZ_FPBO01000042.1"/>
</dbReference>
<sequence>MESILSIAAAPEAGRATQQPLKAADIAGALASAARRMAGGFGAHAREQGMGAARDSAQDIAHDIDNALKAPVFEVLGVKLVVAPVQHPGAHAALANRARALSGGRVIGMVTASGERRCEDLIAAGKACGEGCDEVVIFEADTHGRMPGEAAGLVAAGALAGMPKGRRVHCRAHADDALRHALSLCRRGDLVAVACAASLATVVHALRPLDSAAAYRVAVAARPAPLG</sequence>
<reference evidence="3" key="1">
    <citation type="submission" date="2016-10" db="EMBL/GenBank/DDBJ databases">
        <authorList>
            <person name="Varghese N."/>
            <person name="Submissions S."/>
        </authorList>
    </citation>
    <scope>NUCLEOTIDE SEQUENCE [LARGE SCALE GENOMIC DNA]</scope>
    <source>
        <strain evidence="3">CGMCC 1.11014</strain>
    </source>
</reference>
<dbReference type="Proteomes" id="UP000199391">
    <property type="component" value="Unassembled WGS sequence"/>
</dbReference>
<name>A0A1I7LXM7_9BURK</name>
<dbReference type="STRING" id="1035707.SAMN05216552_104238"/>
<evidence type="ECO:0000313" key="3">
    <source>
        <dbReference type="Proteomes" id="UP000199391"/>
    </source>
</evidence>
<dbReference type="AlphaFoldDB" id="A0A1I7LXM7"/>
<proteinExistence type="predicted"/>
<dbReference type="SUPFAM" id="SSF53244">
    <property type="entry name" value="MurD-like peptide ligases, peptide-binding domain"/>
    <property type="match status" value="1"/>
</dbReference>
<dbReference type="InterPro" id="IPR036615">
    <property type="entry name" value="Mur_ligase_C_dom_sf"/>
</dbReference>
<dbReference type="EMBL" id="FPBO01000042">
    <property type="protein sequence ID" value="SFV14484.1"/>
    <property type="molecule type" value="Genomic_DNA"/>
</dbReference>
<protein>
    <recommendedName>
        <fullName evidence="1">Mur ligase C-terminal domain-containing protein</fullName>
    </recommendedName>
</protein>
<dbReference type="Gene3D" id="3.90.190.20">
    <property type="entry name" value="Mur ligase, C-terminal domain"/>
    <property type="match status" value="1"/>
</dbReference>
<evidence type="ECO:0000313" key="2">
    <source>
        <dbReference type="EMBL" id="SFV14484.1"/>
    </source>
</evidence>
<dbReference type="GO" id="GO:0016881">
    <property type="term" value="F:acid-amino acid ligase activity"/>
    <property type="evidence" value="ECO:0007669"/>
    <property type="project" value="InterPro"/>
</dbReference>
<dbReference type="Pfam" id="PF02875">
    <property type="entry name" value="Mur_ligase_C"/>
    <property type="match status" value="1"/>
</dbReference>
<feature type="domain" description="Mur ligase C-terminal" evidence="1">
    <location>
        <begin position="78"/>
        <end position="194"/>
    </location>
</feature>
<gene>
    <name evidence="2" type="ORF">SAMN05216552_104238</name>
</gene>
<evidence type="ECO:0000259" key="1">
    <source>
        <dbReference type="Pfam" id="PF02875"/>
    </source>
</evidence>
<keyword evidence="3" id="KW-1185">Reference proteome</keyword>
<dbReference type="InterPro" id="IPR004101">
    <property type="entry name" value="Mur_ligase_C"/>
</dbReference>